<dbReference type="EMBL" id="JAUPFM010000007">
    <property type="protein sequence ID" value="KAK2846730.1"/>
    <property type="molecule type" value="Genomic_DNA"/>
</dbReference>
<organism evidence="3 4">
    <name type="scientific">Channa striata</name>
    <name type="common">Snakehead murrel</name>
    <name type="synonym">Ophicephalus striatus</name>
    <dbReference type="NCBI Taxonomy" id="64152"/>
    <lineage>
        <taxon>Eukaryota</taxon>
        <taxon>Metazoa</taxon>
        <taxon>Chordata</taxon>
        <taxon>Craniata</taxon>
        <taxon>Vertebrata</taxon>
        <taxon>Euteleostomi</taxon>
        <taxon>Actinopterygii</taxon>
        <taxon>Neopterygii</taxon>
        <taxon>Teleostei</taxon>
        <taxon>Neoteleostei</taxon>
        <taxon>Acanthomorphata</taxon>
        <taxon>Anabantaria</taxon>
        <taxon>Anabantiformes</taxon>
        <taxon>Channoidei</taxon>
        <taxon>Channidae</taxon>
        <taxon>Channa</taxon>
    </lineage>
</organism>
<feature type="compositionally biased region" description="Polar residues" evidence="1">
    <location>
        <begin position="367"/>
        <end position="378"/>
    </location>
</feature>
<dbReference type="Pfam" id="PF02181">
    <property type="entry name" value="FH2"/>
    <property type="match status" value="2"/>
</dbReference>
<feature type="compositionally biased region" description="Polar residues" evidence="1">
    <location>
        <begin position="551"/>
        <end position="560"/>
    </location>
</feature>
<dbReference type="Proteomes" id="UP001187415">
    <property type="component" value="Unassembled WGS sequence"/>
</dbReference>
<name>A0AA88SSJ1_CHASR</name>
<keyword evidence="4" id="KW-1185">Reference proteome</keyword>
<feature type="region of interest" description="Disordered" evidence="1">
    <location>
        <begin position="303"/>
        <end position="326"/>
    </location>
</feature>
<reference evidence="3" key="1">
    <citation type="submission" date="2023-07" db="EMBL/GenBank/DDBJ databases">
        <title>Chromosome-level Genome Assembly of Striped Snakehead (Channa striata).</title>
        <authorList>
            <person name="Liu H."/>
        </authorList>
    </citation>
    <scope>NUCLEOTIDE SEQUENCE</scope>
    <source>
        <strain evidence="3">Gz</strain>
        <tissue evidence="3">Muscle</tissue>
    </source>
</reference>
<evidence type="ECO:0000256" key="1">
    <source>
        <dbReference type="SAM" id="MobiDB-lite"/>
    </source>
</evidence>
<feature type="region of interest" description="Disordered" evidence="1">
    <location>
        <begin position="46"/>
        <end position="66"/>
    </location>
</feature>
<feature type="compositionally biased region" description="Basic and acidic residues" evidence="1">
    <location>
        <begin position="402"/>
        <end position="411"/>
    </location>
</feature>
<comment type="caution">
    <text evidence="3">The sequence shown here is derived from an EMBL/GenBank/DDBJ whole genome shotgun (WGS) entry which is preliminary data.</text>
</comment>
<feature type="compositionally biased region" description="Polar residues" evidence="1">
    <location>
        <begin position="449"/>
        <end position="465"/>
    </location>
</feature>
<sequence>MRNFNWETVPKHSVIGKHNIWTADKTDGEYELDTDHMEELFSHKQGQTQAKALHRQSLRGQPSGASGGELVSILSSKRSMNIGIFLKQFKRPIKDMVDEIKSGSSLRFGAEKLRELCKLLPDEGEVKQLLSFKGDPSALPEADLFMLMLVKIPSYEEPAGKELLESDHLHSVIRLVLKTGNYMNAGGYAGSAIGFRMSSLLKLVDTKANKPGVNLMHYVVMATQKVDMSLLNFPEHLKNIKAAARINKDDIEAEFGRQVKRIQDAKAESLKQEDLKAQMEGFLKEAEICLADLEAKLQELKSENKERETAELKRTHKDRLQSTAKRRSIATCSVSDKEMEGIALESVLQNVLTSAVPRRKSGRPFSTHGSPTRGSPTDGSLPEITLRASPPIGSRTRGGSFRIRELGRKEWNSAAELTKNSPESPSRGEGKERGPSPYRNELSGKVHSRQFTTPAKMNANISSLVRSPATVDDEGDVTDNNEEEAQKLREASKKVLRFQNSRGSVSSGEYSLESQKSPPAGTTLPRQRTVDEDTGRYLGDSTTEDLVRSMFTPQSSSNLNPGHCHNASTAKVPKTEDKEDHLWAQPAAGTHPNPVAREKAALPSEGVEHQTSRQMFDFSEASHGLKNPQGQKSSSAEGKTSASSTRVPDEVPGEQHQEGKSVEPTGNHLKKNTENTPPKSTWMKTESPGLFFSFLKRLGDISRLQNSKETVHKEPDSGV</sequence>
<dbReference type="SMART" id="SM00498">
    <property type="entry name" value="FH2"/>
    <property type="match status" value="1"/>
</dbReference>
<feature type="compositionally biased region" description="Polar residues" evidence="1">
    <location>
        <begin position="498"/>
        <end position="517"/>
    </location>
</feature>
<proteinExistence type="predicted"/>
<dbReference type="AlphaFoldDB" id="A0AA88SSJ1"/>
<dbReference type="PROSITE" id="PS51444">
    <property type="entry name" value="FH2"/>
    <property type="match status" value="1"/>
</dbReference>
<evidence type="ECO:0000313" key="3">
    <source>
        <dbReference type="EMBL" id="KAK2846730.1"/>
    </source>
</evidence>
<dbReference type="InterPro" id="IPR042201">
    <property type="entry name" value="FH2_Formin_sf"/>
</dbReference>
<feature type="compositionally biased region" description="Basic and acidic residues" evidence="1">
    <location>
        <begin position="573"/>
        <end position="582"/>
    </location>
</feature>
<feature type="compositionally biased region" description="Acidic residues" evidence="1">
    <location>
        <begin position="471"/>
        <end position="483"/>
    </location>
</feature>
<feature type="compositionally biased region" description="Low complexity" evidence="1">
    <location>
        <begin position="632"/>
        <end position="645"/>
    </location>
</feature>
<feature type="compositionally biased region" description="Basic and acidic residues" evidence="1">
    <location>
        <begin position="596"/>
        <end position="611"/>
    </location>
</feature>
<feature type="compositionally biased region" description="Basic and acidic residues" evidence="1">
    <location>
        <begin position="484"/>
        <end position="493"/>
    </location>
</feature>
<feature type="domain" description="FH2" evidence="2">
    <location>
        <begin position="1"/>
        <end position="360"/>
    </location>
</feature>
<dbReference type="InterPro" id="IPR015425">
    <property type="entry name" value="FH2_Formin"/>
</dbReference>
<dbReference type="SUPFAM" id="SSF101447">
    <property type="entry name" value="Formin homology 2 domain (FH2 domain)"/>
    <property type="match status" value="1"/>
</dbReference>
<dbReference type="PANTHER" id="PTHR46345">
    <property type="entry name" value="INVERTED FORMIN-2"/>
    <property type="match status" value="1"/>
</dbReference>
<gene>
    <name evidence="3" type="ORF">Q5P01_009729</name>
</gene>
<dbReference type="Gene3D" id="1.20.58.2220">
    <property type="entry name" value="Formin, FH2 domain"/>
    <property type="match status" value="2"/>
</dbReference>
<feature type="compositionally biased region" description="Basic and acidic residues" evidence="1">
    <location>
        <begin position="647"/>
        <end position="661"/>
    </location>
</feature>
<feature type="region of interest" description="Disordered" evidence="1">
    <location>
        <begin position="358"/>
        <end position="687"/>
    </location>
</feature>
<evidence type="ECO:0000313" key="4">
    <source>
        <dbReference type="Proteomes" id="UP001187415"/>
    </source>
</evidence>
<accession>A0AA88SSJ1</accession>
<feature type="compositionally biased region" description="Polar residues" evidence="1">
    <location>
        <begin position="674"/>
        <end position="684"/>
    </location>
</feature>
<protein>
    <recommendedName>
        <fullName evidence="2">FH2 domain-containing protein</fullName>
    </recommendedName>
</protein>
<dbReference type="PANTHER" id="PTHR46345:SF7">
    <property type="entry name" value="FH2 DOMAIN CONTAINING 3-RELATED"/>
    <property type="match status" value="1"/>
</dbReference>
<evidence type="ECO:0000259" key="2">
    <source>
        <dbReference type="PROSITE" id="PS51444"/>
    </source>
</evidence>
<feature type="compositionally biased region" description="Basic and acidic residues" evidence="1">
    <location>
        <begin position="303"/>
        <end position="313"/>
    </location>
</feature>